<evidence type="ECO:0000313" key="3">
    <source>
        <dbReference type="Proteomes" id="UP000319801"/>
    </source>
</evidence>
<reference evidence="2 3" key="1">
    <citation type="journal article" date="2019" name="Genome Biol. Evol.">
        <title>Whole-Genome Sequencing of the Giant Devil Catfish, Bagarius yarrelli.</title>
        <authorList>
            <person name="Jiang W."/>
            <person name="Lv Y."/>
            <person name="Cheng L."/>
            <person name="Yang K."/>
            <person name="Chao B."/>
            <person name="Wang X."/>
            <person name="Li Y."/>
            <person name="Pan X."/>
            <person name="You X."/>
            <person name="Zhang Y."/>
            <person name="Yang J."/>
            <person name="Li J."/>
            <person name="Zhang X."/>
            <person name="Liu S."/>
            <person name="Sun C."/>
            <person name="Yang J."/>
            <person name="Shi Q."/>
        </authorList>
    </citation>
    <scope>NUCLEOTIDE SEQUENCE [LARGE SCALE GENOMIC DNA]</scope>
    <source>
        <strain evidence="2">JWS20170419001</strain>
        <tissue evidence="2">Muscle</tissue>
    </source>
</reference>
<evidence type="ECO:0000256" key="1">
    <source>
        <dbReference type="SAM" id="MobiDB-lite"/>
    </source>
</evidence>
<protein>
    <submittedName>
        <fullName evidence="2">Uncharacterized protein</fullName>
    </submittedName>
</protein>
<keyword evidence="3" id="KW-1185">Reference proteome</keyword>
<gene>
    <name evidence="2" type="ORF">Baya_11061</name>
</gene>
<proteinExistence type="predicted"/>
<name>A0A556UZ16_BAGYA</name>
<sequence length="81" mass="9354">MCQLTLLWEPEHADERDHRQRHVSGSRGSWIFKCAGSVVAPCLLSVRQHVCEPWQAQDSRDADRHSASIHTQNQTQTEKIY</sequence>
<organism evidence="2 3">
    <name type="scientific">Bagarius yarrelli</name>
    <name type="common">Goonch</name>
    <name type="synonym">Bagrus yarrelli</name>
    <dbReference type="NCBI Taxonomy" id="175774"/>
    <lineage>
        <taxon>Eukaryota</taxon>
        <taxon>Metazoa</taxon>
        <taxon>Chordata</taxon>
        <taxon>Craniata</taxon>
        <taxon>Vertebrata</taxon>
        <taxon>Euteleostomi</taxon>
        <taxon>Actinopterygii</taxon>
        <taxon>Neopterygii</taxon>
        <taxon>Teleostei</taxon>
        <taxon>Ostariophysi</taxon>
        <taxon>Siluriformes</taxon>
        <taxon>Sisoridae</taxon>
        <taxon>Sisorinae</taxon>
        <taxon>Bagarius</taxon>
    </lineage>
</organism>
<comment type="caution">
    <text evidence="2">The sequence shown here is derived from an EMBL/GenBank/DDBJ whole genome shotgun (WGS) entry which is preliminary data.</text>
</comment>
<dbReference type="AlphaFoldDB" id="A0A556UZ16"/>
<dbReference type="Proteomes" id="UP000319801">
    <property type="component" value="Unassembled WGS sequence"/>
</dbReference>
<feature type="region of interest" description="Disordered" evidence="1">
    <location>
        <begin position="56"/>
        <end position="81"/>
    </location>
</feature>
<accession>A0A556UZ16</accession>
<feature type="compositionally biased region" description="Polar residues" evidence="1">
    <location>
        <begin position="68"/>
        <end position="81"/>
    </location>
</feature>
<evidence type="ECO:0000313" key="2">
    <source>
        <dbReference type="EMBL" id="TSP90509.1"/>
    </source>
</evidence>
<dbReference type="EMBL" id="VCAZ01000080">
    <property type="protein sequence ID" value="TSP90509.1"/>
    <property type="molecule type" value="Genomic_DNA"/>
</dbReference>